<gene>
    <name evidence="7" type="ORF">MBM_05232</name>
</gene>
<evidence type="ECO:0000256" key="1">
    <source>
        <dbReference type="ARBA" id="ARBA00022723"/>
    </source>
</evidence>
<dbReference type="SUPFAM" id="SSF57850">
    <property type="entry name" value="RING/U-box"/>
    <property type="match status" value="1"/>
</dbReference>
<dbReference type="PANTHER" id="PTHR45969:SF55">
    <property type="entry name" value="OS07G0686300 PROTEIN"/>
    <property type="match status" value="1"/>
</dbReference>
<keyword evidence="2 4" id="KW-0863">Zinc-finger</keyword>
<dbReference type="HOGENOM" id="CLU_452025_0_0_1"/>
<evidence type="ECO:0000259" key="6">
    <source>
        <dbReference type="PROSITE" id="PS50089"/>
    </source>
</evidence>
<evidence type="ECO:0000313" key="7">
    <source>
        <dbReference type="EMBL" id="EKD16763.1"/>
    </source>
</evidence>
<feature type="compositionally biased region" description="Low complexity" evidence="5">
    <location>
        <begin position="177"/>
        <end position="204"/>
    </location>
</feature>
<evidence type="ECO:0000256" key="3">
    <source>
        <dbReference type="ARBA" id="ARBA00022833"/>
    </source>
</evidence>
<dbReference type="InParanoid" id="K1X7Y6"/>
<feature type="compositionally biased region" description="Basic and acidic residues" evidence="5">
    <location>
        <begin position="123"/>
        <end position="139"/>
    </location>
</feature>
<name>K1X7Y6_MARBU</name>
<proteinExistence type="predicted"/>
<evidence type="ECO:0000256" key="2">
    <source>
        <dbReference type="ARBA" id="ARBA00022771"/>
    </source>
</evidence>
<feature type="compositionally biased region" description="Basic and acidic residues" evidence="5">
    <location>
        <begin position="379"/>
        <end position="407"/>
    </location>
</feature>
<dbReference type="PANTHER" id="PTHR45969">
    <property type="entry name" value="RING ZINC FINGER PROTEIN-RELATED"/>
    <property type="match status" value="1"/>
</dbReference>
<dbReference type="GO" id="GO:0061630">
    <property type="term" value="F:ubiquitin protein ligase activity"/>
    <property type="evidence" value="ECO:0007669"/>
    <property type="project" value="TreeGrafter"/>
</dbReference>
<keyword evidence="3" id="KW-0862">Zinc</keyword>
<dbReference type="InterPro" id="IPR013083">
    <property type="entry name" value="Znf_RING/FYVE/PHD"/>
</dbReference>
<feature type="compositionally biased region" description="Basic and acidic residues" evidence="5">
    <location>
        <begin position="455"/>
        <end position="498"/>
    </location>
</feature>
<accession>K1X7Y6</accession>
<dbReference type="Proteomes" id="UP000006753">
    <property type="component" value="Unassembled WGS sequence"/>
</dbReference>
<feature type="compositionally biased region" description="Basic and acidic residues" evidence="5">
    <location>
        <begin position="157"/>
        <end position="171"/>
    </location>
</feature>
<dbReference type="OrthoDB" id="8062037at2759"/>
<dbReference type="GeneID" id="18761167"/>
<dbReference type="EMBL" id="JH921438">
    <property type="protein sequence ID" value="EKD16763.1"/>
    <property type="molecule type" value="Genomic_DNA"/>
</dbReference>
<dbReference type="Gene3D" id="3.30.40.10">
    <property type="entry name" value="Zinc/RING finger domain, C3HC4 (zinc finger)"/>
    <property type="match status" value="1"/>
</dbReference>
<evidence type="ECO:0000256" key="4">
    <source>
        <dbReference type="PROSITE-ProRule" id="PRU00175"/>
    </source>
</evidence>
<feature type="region of interest" description="Disordered" evidence="5">
    <location>
        <begin position="88"/>
        <end position="206"/>
    </location>
</feature>
<feature type="region of interest" description="Disordered" evidence="5">
    <location>
        <begin position="360"/>
        <end position="498"/>
    </location>
</feature>
<feature type="region of interest" description="Disordered" evidence="5">
    <location>
        <begin position="286"/>
        <end position="320"/>
    </location>
</feature>
<dbReference type="AlphaFoldDB" id="K1X7Y6"/>
<protein>
    <submittedName>
        <fullName evidence="7">Putative E3 ubiquitin-protein ligase</fullName>
    </submittedName>
</protein>
<dbReference type="GO" id="GO:0016567">
    <property type="term" value="P:protein ubiquitination"/>
    <property type="evidence" value="ECO:0007669"/>
    <property type="project" value="TreeGrafter"/>
</dbReference>
<dbReference type="InterPro" id="IPR001841">
    <property type="entry name" value="Znf_RING"/>
</dbReference>
<keyword evidence="1" id="KW-0479">Metal-binding</keyword>
<feature type="domain" description="RING-type" evidence="6">
    <location>
        <begin position="231"/>
        <end position="278"/>
    </location>
</feature>
<dbReference type="KEGG" id="mbe:MBM_05232"/>
<dbReference type="GO" id="GO:0008270">
    <property type="term" value="F:zinc ion binding"/>
    <property type="evidence" value="ECO:0007669"/>
    <property type="project" value="UniProtKB-KW"/>
</dbReference>
<dbReference type="PROSITE" id="PS50089">
    <property type="entry name" value="ZF_RING_2"/>
    <property type="match status" value="1"/>
</dbReference>
<organism evidence="7 8">
    <name type="scientific">Marssonina brunnea f. sp. multigermtubi (strain MB_m1)</name>
    <name type="common">Marssonina leaf spot fungus</name>
    <dbReference type="NCBI Taxonomy" id="1072389"/>
    <lineage>
        <taxon>Eukaryota</taxon>
        <taxon>Fungi</taxon>
        <taxon>Dikarya</taxon>
        <taxon>Ascomycota</taxon>
        <taxon>Pezizomycotina</taxon>
        <taxon>Leotiomycetes</taxon>
        <taxon>Helotiales</taxon>
        <taxon>Drepanopezizaceae</taxon>
        <taxon>Drepanopeziza</taxon>
    </lineage>
</organism>
<dbReference type="STRING" id="1072389.K1X7Y6"/>
<feature type="compositionally biased region" description="Basic and acidic residues" evidence="5">
    <location>
        <begin position="540"/>
        <end position="561"/>
    </location>
</feature>
<evidence type="ECO:0000256" key="5">
    <source>
        <dbReference type="SAM" id="MobiDB-lite"/>
    </source>
</evidence>
<keyword evidence="8" id="KW-1185">Reference proteome</keyword>
<evidence type="ECO:0000313" key="8">
    <source>
        <dbReference type="Proteomes" id="UP000006753"/>
    </source>
</evidence>
<sequence>MPCSPIIKDSTRVLLLNHRPHQVLKASNAPNIEDKITTAMSSCTHKTTFFQVCGHTTNEERHVASCAGRCHGPETRSETSRGICIACYEGRPPQQQPPPPQSGHRTDSRPAPVRGMGGQNAAAERRRQDEEEQAVRDRLAYMAARPPRQETGQQASERQRRADAAARREQGEEVMIPRQQNVQQEPPRQEPPRQQARPSAPRSQAWRTQLHNLQDPSCPLFERVDGDNTDCCVCLLELEPGQDVAQLPCGSGSDGQHRGHRSCLVHWLQTNPTCPQCRQRFNIAVDRNRPQRRPSTPEFSDPEAPVGRLDGPFDGLSHQPDPLAHPFGNWNPFTDPQGLTFEPRLARAFFPPFVPRTGGALGDSFYGQPQQPAGGNYLDHQRDMQQQSQREEEQRERDRRREAERQAEIWQQAQQRVHRPRPVGGLGSRYEEERARYDPTLFLNDRNPLFSNPRLGEEGREIDRRRAEQRAAEREQQERNAREEADREARERSERTRREISGLRSEVAAWESRREREFDQGVGELTDWSTNLVQRNRVANSRETEAEEEFRTPDRREHGSERRLREARLNLARIQVRNERSRIERDFDEVLRRRDDLDRFRGPY</sequence>
<reference evidence="7 8" key="1">
    <citation type="journal article" date="2012" name="BMC Genomics">
        <title>Sequencing the genome of Marssonina brunnea reveals fungus-poplar co-evolution.</title>
        <authorList>
            <person name="Zhu S."/>
            <person name="Cao Y.-Z."/>
            <person name="Jiang C."/>
            <person name="Tan B.-Y."/>
            <person name="Wang Z."/>
            <person name="Feng S."/>
            <person name="Zhang L."/>
            <person name="Su X.-H."/>
            <person name="Brejova B."/>
            <person name="Vinar T."/>
            <person name="Xu M."/>
            <person name="Wang M.-X."/>
            <person name="Zhang S.-G."/>
            <person name="Huang M.-R."/>
            <person name="Wu R."/>
            <person name="Zhou Y."/>
        </authorList>
    </citation>
    <scope>NUCLEOTIDE SEQUENCE [LARGE SCALE GENOMIC DNA]</scope>
    <source>
        <strain evidence="7 8">MB_m1</strain>
    </source>
</reference>
<dbReference type="Pfam" id="PF13639">
    <property type="entry name" value="zf-RING_2"/>
    <property type="match status" value="1"/>
</dbReference>
<feature type="region of interest" description="Disordered" evidence="5">
    <location>
        <begin position="539"/>
        <end position="561"/>
    </location>
</feature>